<feature type="region of interest" description="Disordered" evidence="1">
    <location>
        <begin position="301"/>
        <end position="358"/>
    </location>
</feature>
<feature type="compositionally biased region" description="Low complexity" evidence="1">
    <location>
        <begin position="318"/>
        <end position="331"/>
    </location>
</feature>
<evidence type="ECO:0000313" key="2">
    <source>
        <dbReference type="Proteomes" id="UP000095280"/>
    </source>
</evidence>
<dbReference type="WBParaSite" id="maker-uti_cns_0011616-snap-gene-0.3-mRNA-1">
    <property type="protein sequence ID" value="maker-uti_cns_0011616-snap-gene-0.3-mRNA-1"/>
    <property type="gene ID" value="maker-uti_cns_0011616-snap-gene-0.3"/>
</dbReference>
<feature type="compositionally biased region" description="Low complexity" evidence="1">
    <location>
        <begin position="211"/>
        <end position="230"/>
    </location>
</feature>
<dbReference type="AlphaFoldDB" id="A0A1I8IDV2"/>
<sequence length="369" mass="39845">VSALGEVSFPSKRNNEVNELSTGVKSPALRTVEIFDDSARRSDFPISASVFSTPLCANQHCASVQPCQVPKFQQHVDHMCLHQRWLRWALAFTQAELLDLQQAIPSSCTCHLGIHACIEHGYREWHGAEAANGNSVAFNRQSLLYQSQLPPSQHRHHTQLPLPPPPPRLLMYRTRSDESLSMSGYKVKTQAEKTRMQLAMQSGLPGGGPQFGRRGPAVASMTPTSESISPTSPPSSGGGGRGVTTVPVDQAMAWRKANRADDNRQRPVDSPTSANGISILKAAASDSSSVVVTSAMANSESLGSQLHQQRQPDSQEGAAAAAAVAPVQQPPVDKDGTANSGSSQRFKADQSSEMSMEQKIYLDPKLRFL</sequence>
<evidence type="ECO:0000313" key="3">
    <source>
        <dbReference type="WBParaSite" id="maker-uti_cns_0011616-snap-gene-0.3-mRNA-1"/>
    </source>
</evidence>
<feature type="compositionally biased region" description="Polar residues" evidence="1">
    <location>
        <begin position="337"/>
        <end position="355"/>
    </location>
</feature>
<evidence type="ECO:0000256" key="1">
    <source>
        <dbReference type="SAM" id="MobiDB-lite"/>
    </source>
</evidence>
<reference evidence="3" key="1">
    <citation type="submission" date="2016-11" db="UniProtKB">
        <authorList>
            <consortium name="WormBaseParasite"/>
        </authorList>
    </citation>
    <scope>IDENTIFICATION</scope>
</reference>
<accession>A0A1I8IDV2</accession>
<feature type="region of interest" description="Disordered" evidence="1">
    <location>
        <begin position="149"/>
        <end position="171"/>
    </location>
</feature>
<name>A0A1I8IDV2_9PLAT</name>
<proteinExistence type="predicted"/>
<protein>
    <submittedName>
        <fullName evidence="3">Headcase domain-containing protein</fullName>
    </submittedName>
</protein>
<organism evidence="2 3">
    <name type="scientific">Macrostomum lignano</name>
    <dbReference type="NCBI Taxonomy" id="282301"/>
    <lineage>
        <taxon>Eukaryota</taxon>
        <taxon>Metazoa</taxon>
        <taxon>Spiralia</taxon>
        <taxon>Lophotrochozoa</taxon>
        <taxon>Platyhelminthes</taxon>
        <taxon>Rhabditophora</taxon>
        <taxon>Macrostomorpha</taxon>
        <taxon>Macrostomida</taxon>
        <taxon>Macrostomidae</taxon>
        <taxon>Macrostomum</taxon>
    </lineage>
</organism>
<dbReference type="Proteomes" id="UP000095280">
    <property type="component" value="Unplaced"/>
</dbReference>
<feature type="compositionally biased region" description="Polar residues" evidence="1">
    <location>
        <begin position="301"/>
        <end position="314"/>
    </location>
</feature>
<feature type="region of interest" description="Disordered" evidence="1">
    <location>
        <begin position="200"/>
        <end position="245"/>
    </location>
</feature>
<keyword evidence="2" id="KW-1185">Reference proteome</keyword>